<gene>
    <name evidence="2" type="ORF">DPX16_18590</name>
</gene>
<comment type="caution">
    <text evidence="2">The sequence shown here is derived from an EMBL/GenBank/DDBJ whole genome shotgun (WGS) entry which is preliminary data.</text>
</comment>
<evidence type="ECO:0000313" key="3">
    <source>
        <dbReference type="Proteomes" id="UP000281406"/>
    </source>
</evidence>
<organism evidence="2 3">
    <name type="scientific">Anabarilius grahami</name>
    <name type="common">Kanglang fish</name>
    <name type="synonym">Barilius grahami</name>
    <dbReference type="NCBI Taxonomy" id="495550"/>
    <lineage>
        <taxon>Eukaryota</taxon>
        <taxon>Metazoa</taxon>
        <taxon>Chordata</taxon>
        <taxon>Craniata</taxon>
        <taxon>Vertebrata</taxon>
        <taxon>Euteleostomi</taxon>
        <taxon>Actinopterygii</taxon>
        <taxon>Neopterygii</taxon>
        <taxon>Teleostei</taxon>
        <taxon>Ostariophysi</taxon>
        <taxon>Cypriniformes</taxon>
        <taxon>Xenocyprididae</taxon>
        <taxon>Xenocypridinae</taxon>
        <taxon>Xenocypridinae incertae sedis</taxon>
        <taxon>Anabarilius</taxon>
    </lineage>
</organism>
<keyword evidence="3" id="KW-1185">Reference proteome</keyword>
<protein>
    <recommendedName>
        <fullName evidence="4">Retrotransposon gag domain-containing protein</fullName>
    </recommendedName>
</protein>
<feature type="region of interest" description="Disordered" evidence="1">
    <location>
        <begin position="87"/>
        <end position="132"/>
    </location>
</feature>
<dbReference type="EMBL" id="RJVU01048457">
    <property type="protein sequence ID" value="ROL43187.1"/>
    <property type="molecule type" value="Genomic_DNA"/>
</dbReference>
<evidence type="ECO:0000313" key="2">
    <source>
        <dbReference type="EMBL" id="ROL43187.1"/>
    </source>
</evidence>
<evidence type="ECO:0000256" key="1">
    <source>
        <dbReference type="SAM" id="MobiDB-lite"/>
    </source>
</evidence>
<sequence length="132" mass="14548">MDLPAVQLLCLNQEQQSVKAHTQRFQQLACLINFPDRLLCTFYLTSLNVETKARLSGVSPWGKFAEFVEWVLENSRVANTICTAEDSSPTLTDLEPSQPSSYHTEWTPESPADRACCNARTDVGEGGASPVA</sequence>
<reference evidence="2 3" key="1">
    <citation type="submission" date="2018-10" db="EMBL/GenBank/DDBJ databases">
        <title>Genome assembly for a Yunnan-Guizhou Plateau 3E fish, Anabarilius grahami (Regan), and its evolutionary and genetic applications.</title>
        <authorList>
            <person name="Jiang W."/>
        </authorList>
    </citation>
    <scope>NUCLEOTIDE SEQUENCE [LARGE SCALE GENOMIC DNA]</scope>
    <source>
        <strain evidence="2">AG-KIZ</strain>
        <tissue evidence="2">Muscle</tissue>
    </source>
</reference>
<name>A0A3N0YAG1_ANAGA</name>
<dbReference type="AlphaFoldDB" id="A0A3N0YAG1"/>
<proteinExistence type="predicted"/>
<evidence type="ECO:0008006" key="4">
    <source>
        <dbReference type="Google" id="ProtNLM"/>
    </source>
</evidence>
<accession>A0A3N0YAG1</accession>
<feature type="compositionally biased region" description="Polar residues" evidence="1">
    <location>
        <begin position="87"/>
        <end position="104"/>
    </location>
</feature>
<dbReference type="Proteomes" id="UP000281406">
    <property type="component" value="Unassembled WGS sequence"/>
</dbReference>